<dbReference type="EMBL" id="CP007493">
    <property type="protein sequence ID" value="AJB42139.1"/>
    <property type="molecule type" value="Genomic_DNA"/>
</dbReference>
<dbReference type="Pfam" id="PF01066">
    <property type="entry name" value="CDP-OH_P_transf"/>
    <property type="match status" value="1"/>
</dbReference>
<dbReference type="Gene3D" id="1.20.120.1760">
    <property type="match status" value="1"/>
</dbReference>
<keyword evidence="8" id="KW-1133">Transmembrane helix</keyword>
<dbReference type="STRING" id="697581.TCARB_1091"/>
<evidence type="ECO:0000256" key="8">
    <source>
        <dbReference type="SAM" id="Phobius"/>
    </source>
</evidence>
<evidence type="ECO:0000256" key="2">
    <source>
        <dbReference type="ARBA" id="ARBA00006982"/>
    </source>
</evidence>
<dbReference type="GO" id="GO:0016780">
    <property type="term" value="F:phosphotransferase activity, for other substituted phosphate groups"/>
    <property type="evidence" value="ECO:0007669"/>
    <property type="project" value="InterPro"/>
</dbReference>
<dbReference type="InterPro" id="IPR000462">
    <property type="entry name" value="CDP-OH_P_trans"/>
</dbReference>
<evidence type="ECO:0000256" key="4">
    <source>
        <dbReference type="ARBA" id="ARBA00012504"/>
    </source>
</evidence>
<evidence type="ECO:0000313" key="10">
    <source>
        <dbReference type="Proteomes" id="UP000266720"/>
    </source>
</evidence>
<dbReference type="RefSeq" id="WP_020961716.1">
    <property type="nucleotide sequence ID" value="NZ_CP007493.1"/>
</dbReference>
<accession>A0A3G1A5L9</accession>
<dbReference type="GeneID" id="16572668"/>
<dbReference type="GO" id="GO:0016020">
    <property type="term" value="C:membrane"/>
    <property type="evidence" value="ECO:0007669"/>
    <property type="project" value="InterPro"/>
</dbReference>
<dbReference type="EC" id="2.7.8.34" evidence="5"/>
<feature type="transmembrane region" description="Helical" evidence="8">
    <location>
        <begin position="327"/>
        <end position="360"/>
    </location>
</feature>
<feature type="transmembrane region" description="Helical" evidence="8">
    <location>
        <begin position="262"/>
        <end position="289"/>
    </location>
</feature>
<dbReference type="SUPFAM" id="SSF53448">
    <property type="entry name" value="Nucleotide-diphospho-sugar transferases"/>
    <property type="match status" value="1"/>
</dbReference>
<dbReference type="AlphaFoldDB" id="A0A3G1A5L9"/>
<comment type="catalytic activity">
    <reaction evidence="7">
        <text>CDP-1L-myo-inositol + 1D-myo-inositol 3-phosphate = bis(1L-myo-inositol) 3,1'-phosphate 1-phosphate + CMP + H(+)</text>
        <dbReference type="Rhea" id="RHEA:31327"/>
        <dbReference type="ChEBI" id="CHEBI:15378"/>
        <dbReference type="ChEBI" id="CHEBI:58401"/>
        <dbReference type="ChEBI" id="CHEBI:60377"/>
        <dbReference type="ChEBI" id="CHEBI:62573"/>
        <dbReference type="ChEBI" id="CHEBI:62576"/>
        <dbReference type="EC" id="2.7.8.34"/>
    </reaction>
</comment>
<evidence type="ECO:0000256" key="7">
    <source>
        <dbReference type="ARBA" id="ARBA00049235"/>
    </source>
</evidence>
<reference evidence="10" key="1">
    <citation type="book" date="2010" name="EXTREMOPHILES" publisher="0:0-0">
        <title>Complete genome sequences of ten hyperthermophilic archaea reveal their metabolic capabilities and possible ecological roles.</title>
        <editorList>
            <person name="?"/>
        </editorList>
        <authorList>
            <person name="Ravin N.V."/>
            <person name="Mardanov A.V."/>
            <person name="Bonch-Osmolovskaya E.A."/>
            <person name="Skryabin K.G."/>
        </authorList>
    </citation>
    <scope>NUCLEOTIDE SEQUENCE [LARGE SCALE GENOMIC DNA]</scope>
    <source>
        <strain evidence="10">1505</strain>
    </source>
</reference>
<protein>
    <recommendedName>
        <fullName evidence="6">Bifunctional IPC transferase and DIPP synthase</fullName>
        <ecNumber evidence="4">2.7.7.74</ecNumber>
        <ecNumber evidence="5">2.7.8.34</ecNumber>
    </recommendedName>
</protein>
<dbReference type="GeneID" id="25406506"/>
<keyword evidence="8" id="KW-0472">Membrane</keyword>
<comment type="similarity">
    <text evidence="3">In the N-terminal section; belongs to the MobA family.</text>
</comment>
<dbReference type="KEGG" id="tcb:TCARB_1091"/>
<gene>
    <name evidence="9" type="ORF">TCARB_1091</name>
</gene>
<dbReference type="InterPro" id="IPR043130">
    <property type="entry name" value="CDP-OH_PTrfase_TM_dom"/>
</dbReference>
<comment type="similarity">
    <text evidence="2">In the C-terminal section; belongs to the CDP-alcohol phosphatidyltransferase class-I family.</text>
</comment>
<evidence type="ECO:0000256" key="6">
    <source>
        <dbReference type="ARBA" id="ARBA00018322"/>
    </source>
</evidence>
<evidence type="ECO:0000313" key="9">
    <source>
        <dbReference type="EMBL" id="AJB42139.1"/>
    </source>
</evidence>
<dbReference type="EC" id="2.7.7.74" evidence="4"/>
<evidence type="ECO:0000256" key="5">
    <source>
        <dbReference type="ARBA" id="ARBA00013268"/>
    </source>
</evidence>
<dbReference type="Proteomes" id="UP000266720">
    <property type="component" value="Chromosome"/>
</dbReference>
<sequence length="374" mass="41892">MSLGKILLVFREIIEKEGVKTPVALLSHFGTTTIERWIQTIRAQGIREIQVFAPKETVAQIRDYLEKIGETNVDVSSIDELRFKTTEGAIIISADYLVHPDATRTFIQSNYTVGTCKQTTVLQRVVSSEHKAVDLDSFVEPRHRPACVYAGDLKTSKATIVMWSQKGIHLTSMLNAPLENFIVKSIGEIKWITPNRITMLVNLLALAVIYLFLNGYFFLGSVVAYIAGIFDGVDGKLARVRGRFTKLGHLEHSLDALWEQSVYASLVIGLGTHGYGVQALVTGIIFLVIDSFTRHVFNQFALITGRSLKTYSDFDRKFAVIDGRRNFYLIYFLVSAVLGNPMNGLFLSIAHASLTAVIYLSRSIQHLSRLDREK</sequence>
<name>A0A3G1A5L9_9CREN</name>
<proteinExistence type="inferred from homology"/>
<evidence type="ECO:0000256" key="3">
    <source>
        <dbReference type="ARBA" id="ARBA00007897"/>
    </source>
</evidence>
<comment type="catalytic activity">
    <reaction evidence="1">
        <text>1D-myo-inositol 3-phosphate + CTP + H(+) = CDP-1L-myo-inositol + diphosphate</text>
        <dbReference type="Rhea" id="RHEA:30647"/>
        <dbReference type="ChEBI" id="CHEBI:15378"/>
        <dbReference type="ChEBI" id="CHEBI:33019"/>
        <dbReference type="ChEBI" id="CHEBI:37563"/>
        <dbReference type="ChEBI" id="CHEBI:58401"/>
        <dbReference type="ChEBI" id="CHEBI:62573"/>
        <dbReference type="EC" id="2.7.7.74"/>
    </reaction>
</comment>
<feature type="transmembrane region" description="Helical" evidence="8">
    <location>
        <begin position="200"/>
        <end position="227"/>
    </location>
</feature>
<keyword evidence="8" id="KW-0812">Transmembrane</keyword>
<organism evidence="9 10">
    <name type="scientific">Thermofilum adornatum 1505</name>
    <dbReference type="NCBI Taxonomy" id="697581"/>
    <lineage>
        <taxon>Archaea</taxon>
        <taxon>Thermoproteota</taxon>
        <taxon>Thermoprotei</taxon>
        <taxon>Thermofilales</taxon>
        <taxon>Thermofilaceae</taxon>
        <taxon>Thermofilum</taxon>
    </lineage>
</organism>
<evidence type="ECO:0000256" key="1">
    <source>
        <dbReference type="ARBA" id="ARBA00000729"/>
    </source>
</evidence>
<dbReference type="InterPro" id="IPR029044">
    <property type="entry name" value="Nucleotide-diphossugar_trans"/>
</dbReference>
<dbReference type="GO" id="GO:0008654">
    <property type="term" value="P:phospholipid biosynthetic process"/>
    <property type="evidence" value="ECO:0007669"/>
    <property type="project" value="InterPro"/>
</dbReference>